<accession>A0A0R2KDC4</accession>
<dbReference type="EMBL" id="JQBQ01000077">
    <property type="protein sequence ID" value="KRN84535.1"/>
    <property type="molecule type" value="Genomic_DNA"/>
</dbReference>
<proteinExistence type="predicted"/>
<dbReference type="PANTHER" id="PTHR43581:SF4">
    <property type="entry name" value="ATP_GTP PHOSPHATASE"/>
    <property type="match status" value="1"/>
</dbReference>
<dbReference type="GO" id="GO:0016887">
    <property type="term" value="F:ATP hydrolysis activity"/>
    <property type="evidence" value="ECO:0007669"/>
    <property type="project" value="InterPro"/>
</dbReference>
<dbReference type="InterPro" id="IPR051396">
    <property type="entry name" value="Bact_Antivir_Def_Nuclease"/>
</dbReference>
<evidence type="ECO:0000313" key="3">
    <source>
        <dbReference type="Proteomes" id="UP000051529"/>
    </source>
</evidence>
<gene>
    <name evidence="2" type="ORF">IV44_GL001841</name>
</gene>
<reference evidence="2 3" key="1">
    <citation type="journal article" date="2015" name="Genome Announc.">
        <title>Expanding the biotechnology potential of lactobacilli through comparative genomics of 213 strains and associated genera.</title>
        <authorList>
            <person name="Sun Z."/>
            <person name="Harris H.M."/>
            <person name="McCann A."/>
            <person name="Guo C."/>
            <person name="Argimon S."/>
            <person name="Zhang W."/>
            <person name="Yang X."/>
            <person name="Jeffery I.B."/>
            <person name="Cooney J.C."/>
            <person name="Kagawa T.F."/>
            <person name="Liu W."/>
            <person name="Song Y."/>
            <person name="Salvetti E."/>
            <person name="Wrobel A."/>
            <person name="Rasinkangas P."/>
            <person name="Parkhill J."/>
            <person name="Rea M.C."/>
            <person name="O'Sullivan O."/>
            <person name="Ritari J."/>
            <person name="Douillard F.P."/>
            <person name="Paul Ross R."/>
            <person name="Yang R."/>
            <person name="Briner A.E."/>
            <person name="Felis G.E."/>
            <person name="de Vos W.M."/>
            <person name="Barrangou R."/>
            <person name="Klaenhammer T.R."/>
            <person name="Caufield P.W."/>
            <person name="Cui Y."/>
            <person name="Zhang H."/>
            <person name="O'Toole P.W."/>
        </authorList>
    </citation>
    <scope>NUCLEOTIDE SEQUENCE [LARGE SCALE GENOMIC DNA]</scope>
    <source>
        <strain evidence="2 3">DSM 16698</strain>
    </source>
</reference>
<protein>
    <recommendedName>
        <fullName evidence="1">ATPase AAA-type core domain-containing protein</fullName>
    </recommendedName>
</protein>
<name>A0A0R2KDC4_LACAM</name>
<dbReference type="PANTHER" id="PTHR43581">
    <property type="entry name" value="ATP/GTP PHOSPHATASE"/>
    <property type="match status" value="1"/>
</dbReference>
<organism evidence="2 3">
    <name type="scientific">Lactobacillus amylovorus subsp. animalium DSM 16698</name>
    <dbReference type="NCBI Taxonomy" id="695563"/>
    <lineage>
        <taxon>Bacteria</taxon>
        <taxon>Bacillati</taxon>
        <taxon>Bacillota</taxon>
        <taxon>Bacilli</taxon>
        <taxon>Lactobacillales</taxon>
        <taxon>Lactobacillaceae</taxon>
        <taxon>Lactobacillus</taxon>
        <taxon>Lactobacillus amylovorus subsp. animalium</taxon>
    </lineage>
</organism>
<dbReference type="Proteomes" id="UP000051529">
    <property type="component" value="Unassembled WGS sequence"/>
</dbReference>
<dbReference type="AlphaFoldDB" id="A0A0R2KDC4"/>
<evidence type="ECO:0000313" key="2">
    <source>
        <dbReference type="EMBL" id="KRN84535.1"/>
    </source>
</evidence>
<dbReference type="Gene3D" id="3.40.50.300">
    <property type="entry name" value="P-loop containing nucleotide triphosphate hydrolases"/>
    <property type="match status" value="1"/>
</dbReference>
<dbReference type="InterPro" id="IPR003959">
    <property type="entry name" value="ATPase_AAA_core"/>
</dbReference>
<evidence type="ECO:0000259" key="1">
    <source>
        <dbReference type="Pfam" id="PF13304"/>
    </source>
</evidence>
<dbReference type="GO" id="GO:0005524">
    <property type="term" value="F:ATP binding"/>
    <property type="evidence" value="ECO:0007669"/>
    <property type="project" value="InterPro"/>
</dbReference>
<feature type="domain" description="ATPase AAA-type core" evidence="1">
    <location>
        <begin position="205"/>
        <end position="307"/>
    </location>
</feature>
<dbReference type="SUPFAM" id="SSF52540">
    <property type="entry name" value="P-loop containing nucleoside triphosphate hydrolases"/>
    <property type="match status" value="1"/>
</dbReference>
<dbReference type="InterPro" id="IPR027417">
    <property type="entry name" value="P-loop_NTPase"/>
</dbReference>
<comment type="caution">
    <text evidence="2">The sequence shown here is derived from an EMBL/GenBank/DDBJ whole genome shotgun (WGS) entry which is preliminary data.</text>
</comment>
<dbReference type="PATRIC" id="fig|695563.3.peg.1916"/>
<dbReference type="Pfam" id="PF13304">
    <property type="entry name" value="AAA_21"/>
    <property type="match status" value="1"/>
</dbReference>
<sequence length="573" mass="66093">MFKLLLQFTKFKNIKFNLGKRITVVSGVNGIGKSSLVALLSSIAGERNHRLNGIAFQPEFRDYFEISKAEPFEDYRVLIDTDEKIGKENYPLTERISFNNYIKSNRAIRPIPRVCPPIDTEEWGNIKLKKVREDSHSNSGRLHIPTIYLSLARLMPPVESDQESEEITDTDVIKKKGYADFYTKCYNAVLYESIDYDEETSMFLKKHVGKNKGQHQKQHLFVEIKNSTSRTISAGQDTLGSIIAALTDFYALKDKLKDNYKGGLLCIDEIDATLHPSAVYKLMELLKEEAEKLDLQIILTTHSLTVLRWIINQEDEKQYKLIYFVDTNLPNILSEPSMEKIKADLFDQVSPVLTPQIKVFTEDEAGKNLFNLLLKSMEVDKDLRVGIQSLHLGGEQLIKLPELDDVFRQFLMVPDGDKSQKKPIINSDTESISEITHNYARKYTPIKVAANVVFLPSIYPPEILIYKMIEEYVEEYEIHSNFWNSLKMNSSNVNYVSQRVAEYAKISKQTKYKDIHENKEWLEFVINFINDSCLIKDYIKNGKGAQYLKDFYKQLHIGLTAVVKSRKKVLFDE</sequence>